<reference evidence="1 2" key="1">
    <citation type="submission" date="2018-06" db="EMBL/GenBank/DDBJ databases">
        <title>WGS assembly of Brassica rapa FPsc.</title>
        <authorList>
            <person name="Bowman J."/>
            <person name="Kohchi T."/>
            <person name="Yamato K."/>
            <person name="Jenkins J."/>
            <person name="Shu S."/>
            <person name="Ishizaki K."/>
            <person name="Yamaoka S."/>
            <person name="Nishihama R."/>
            <person name="Nakamura Y."/>
            <person name="Berger F."/>
            <person name="Adam C."/>
            <person name="Aki S."/>
            <person name="Althoff F."/>
            <person name="Araki T."/>
            <person name="Arteaga-Vazquez M."/>
            <person name="Balasubrmanian S."/>
            <person name="Bauer D."/>
            <person name="Boehm C."/>
            <person name="Briginshaw L."/>
            <person name="Caballero-Perez J."/>
            <person name="Catarino B."/>
            <person name="Chen F."/>
            <person name="Chiyoda S."/>
            <person name="Chovatia M."/>
            <person name="Davies K."/>
            <person name="Delmans M."/>
            <person name="Demura T."/>
            <person name="Dierschke T."/>
            <person name="Dolan L."/>
            <person name="Dorantes-Acosta A."/>
            <person name="Eklund D."/>
            <person name="Florent S."/>
            <person name="Flores-Sandoval E."/>
            <person name="Fujiyama A."/>
            <person name="Fukuzawa H."/>
            <person name="Galik B."/>
            <person name="Grimanelli D."/>
            <person name="Grimwood J."/>
            <person name="Grossniklaus U."/>
            <person name="Hamada T."/>
            <person name="Haseloff J."/>
            <person name="Hetherington A."/>
            <person name="Higo A."/>
            <person name="Hirakawa Y."/>
            <person name="Hundley H."/>
            <person name="Ikeda Y."/>
            <person name="Inoue K."/>
            <person name="Inoue S."/>
            <person name="Ishida S."/>
            <person name="Jia Q."/>
            <person name="Kakita M."/>
            <person name="Kanazawa T."/>
            <person name="Kawai Y."/>
            <person name="Kawashima T."/>
            <person name="Kennedy M."/>
            <person name="Kinose K."/>
            <person name="Kinoshita T."/>
            <person name="Kohara Y."/>
            <person name="Koide E."/>
            <person name="Komatsu K."/>
            <person name="Kopischke S."/>
            <person name="Kubo M."/>
            <person name="Kyozuka J."/>
            <person name="Lagercrantz U."/>
            <person name="Lin S."/>
            <person name="Lindquist E."/>
            <person name="Lipzen A."/>
            <person name="Lu C."/>
            <person name="Luna E."/>
            <person name="Martienssen R."/>
            <person name="Minamino N."/>
            <person name="Mizutani M."/>
            <person name="Mizutani M."/>
            <person name="Mochizuki N."/>
            <person name="Monte I."/>
            <person name="Mosher R."/>
            <person name="Nagasaki H."/>
            <person name="Nakagami H."/>
            <person name="Naramoto S."/>
            <person name="Nishitani K."/>
            <person name="Ohtani M."/>
            <person name="Okamoto T."/>
            <person name="Okumura M."/>
            <person name="Phillips J."/>
            <person name="Pollak B."/>
            <person name="Reinders A."/>
            <person name="Roevekamp M."/>
            <person name="Sano R."/>
            <person name="Sawa S."/>
            <person name="Schmid M."/>
            <person name="Shirakawa M."/>
            <person name="Solano R."/>
            <person name="Spunde A."/>
            <person name="Suetsugu N."/>
            <person name="Sugano S."/>
            <person name="Sugiyama A."/>
            <person name="Sun R."/>
            <person name="Suzuki Y."/>
            <person name="Takenaka M."/>
            <person name="Takezawa D."/>
            <person name="Tomogane H."/>
            <person name="Tsuzuki M."/>
            <person name="Ueda T."/>
            <person name="Umeda M."/>
            <person name="Ward J."/>
            <person name="Watanabe Y."/>
            <person name="Yazaki K."/>
            <person name="Yokoyama R."/>
            <person name="Yoshitake Y."/>
            <person name="Yotsui I."/>
            <person name="Zachgo S."/>
            <person name="Schmutz J."/>
        </authorList>
    </citation>
    <scope>NUCLEOTIDE SEQUENCE [LARGE SCALE GENOMIC DNA]</scope>
    <source>
        <strain evidence="2">cv. B-3</strain>
    </source>
</reference>
<accession>A0A397Y8I3</accession>
<protein>
    <submittedName>
        <fullName evidence="1">Uncharacterized protein</fullName>
    </submittedName>
</protein>
<dbReference type="Proteomes" id="UP000264353">
    <property type="component" value="Chromosome A8"/>
</dbReference>
<evidence type="ECO:0000313" key="1">
    <source>
        <dbReference type="EMBL" id="RID49819.1"/>
    </source>
</evidence>
<dbReference type="AlphaFoldDB" id="A0A397Y8I3"/>
<dbReference type="EMBL" id="CM010635">
    <property type="protein sequence ID" value="RID49819.1"/>
    <property type="molecule type" value="Genomic_DNA"/>
</dbReference>
<proteinExistence type="predicted"/>
<sequence length="204" mass="24408">MWTDQHRSLYESCVTMDWNTAGREFFTFRESRRGILFGNVFIRGQEDKTRSMVATFGFWEVRNGNVYSIGWGFPPVKPADVKMVIQREFSQDFEYFDYKDILKTVAGVCSLFDYEELMVCSRLSWYHRLRIWFDTMGQIRRQYYRVIFDFYITVDAKGFSSYGEIQIFNHNSRVIRMWKWIIGLIDSVWRGPETAFIPKVTFIG</sequence>
<name>A0A397Y8I3_BRACM</name>
<gene>
    <name evidence="1" type="ORF">BRARA_H00593</name>
</gene>
<organism evidence="1 2">
    <name type="scientific">Brassica campestris</name>
    <name type="common">Field mustard</name>
    <dbReference type="NCBI Taxonomy" id="3711"/>
    <lineage>
        <taxon>Eukaryota</taxon>
        <taxon>Viridiplantae</taxon>
        <taxon>Streptophyta</taxon>
        <taxon>Embryophyta</taxon>
        <taxon>Tracheophyta</taxon>
        <taxon>Spermatophyta</taxon>
        <taxon>Magnoliopsida</taxon>
        <taxon>eudicotyledons</taxon>
        <taxon>Gunneridae</taxon>
        <taxon>Pentapetalae</taxon>
        <taxon>rosids</taxon>
        <taxon>malvids</taxon>
        <taxon>Brassicales</taxon>
        <taxon>Brassicaceae</taxon>
        <taxon>Brassiceae</taxon>
        <taxon>Brassica</taxon>
    </lineage>
</organism>
<evidence type="ECO:0000313" key="2">
    <source>
        <dbReference type="Proteomes" id="UP000264353"/>
    </source>
</evidence>